<keyword evidence="3" id="KW-0813">Transport</keyword>
<dbReference type="RefSeq" id="WP_057909696.1">
    <property type="nucleotide sequence ID" value="NZ_CAURXG010000001.1"/>
</dbReference>
<evidence type="ECO:0000313" key="11">
    <source>
        <dbReference type="Proteomes" id="UP000491237"/>
    </source>
</evidence>
<dbReference type="GO" id="GO:0015833">
    <property type="term" value="P:peptide transport"/>
    <property type="evidence" value="ECO:0007669"/>
    <property type="project" value="UniProtKB-KW"/>
</dbReference>
<evidence type="ECO:0000313" key="8">
    <source>
        <dbReference type="EMBL" id="MSE19961.1"/>
    </source>
</evidence>
<dbReference type="PANTHER" id="PTHR30290:SF10">
    <property type="entry name" value="PERIPLASMIC OLIGOPEPTIDE-BINDING PROTEIN-RELATED"/>
    <property type="match status" value="1"/>
</dbReference>
<reference evidence="8 11" key="2">
    <citation type="submission" date="2019-11" db="EMBL/GenBank/DDBJ databases">
        <title>Draft Genome Sequence of Plant Growth-Promoting Rhizosphere-Associated Bacteria.</title>
        <authorList>
            <person name="Vasilyev I.Y."/>
            <person name="Radchenko V."/>
            <person name="Ilnitskaya E.V."/>
        </authorList>
    </citation>
    <scope>NUCLEOTIDE SEQUENCE [LARGE SCALE GENOMIC DNA]</scope>
    <source>
        <strain evidence="8 11">VRA_07sq_f</strain>
    </source>
</reference>
<dbReference type="InterPro" id="IPR039424">
    <property type="entry name" value="SBP_5"/>
</dbReference>
<dbReference type="InterPro" id="IPR000914">
    <property type="entry name" value="SBP_5_dom"/>
</dbReference>
<evidence type="ECO:0000256" key="2">
    <source>
        <dbReference type="ARBA" id="ARBA00005695"/>
    </source>
</evidence>
<dbReference type="GO" id="GO:0043190">
    <property type="term" value="C:ATP-binding cassette (ABC) transporter complex"/>
    <property type="evidence" value="ECO:0007669"/>
    <property type="project" value="InterPro"/>
</dbReference>
<dbReference type="Gene3D" id="3.90.76.10">
    <property type="entry name" value="Dipeptide-binding Protein, Domain 1"/>
    <property type="match status" value="1"/>
</dbReference>
<evidence type="ECO:0000256" key="6">
    <source>
        <dbReference type="SAM" id="SignalP"/>
    </source>
</evidence>
<dbReference type="OrthoDB" id="403896at2"/>
<dbReference type="Gene3D" id="3.40.190.10">
    <property type="entry name" value="Periplasmic binding protein-like II"/>
    <property type="match status" value="1"/>
</dbReference>
<comment type="caution">
    <text evidence="9">The sequence shown here is derived from an EMBL/GenBank/DDBJ whole genome shotgun (WGS) entry which is preliminary data.</text>
</comment>
<evidence type="ECO:0000313" key="10">
    <source>
        <dbReference type="Proteomes" id="UP000193009"/>
    </source>
</evidence>
<dbReference type="Proteomes" id="UP000193009">
    <property type="component" value="Unassembled WGS sequence"/>
</dbReference>
<keyword evidence="5" id="KW-0653">Protein transport</keyword>
<dbReference type="CDD" id="cd08504">
    <property type="entry name" value="PBP2_OppA"/>
    <property type="match status" value="1"/>
</dbReference>
<dbReference type="GO" id="GO:0042597">
    <property type="term" value="C:periplasmic space"/>
    <property type="evidence" value="ECO:0007669"/>
    <property type="project" value="UniProtKB-ARBA"/>
</dbReference>
<organism evidence="9 10">
    <name type="scientific">Lentilactobacillus parabuchneri</name>
    <dbReference type="NCBI Taxonomy" id="152331"/>
    <lineage>
        <taxon>Bacteria</taxon>
        <taxon>Bacillati</taxon>
        <taxon>Bacillota</taxon>
        <taxon>Bacilli</taxon>
        <taxon>Lactobacillales</taxon>
        <taxon>Lactobacillaceae</taxon>
        <taxon>Lentilactobacillus</taxon>
    </lineage>
</organism>
<proteinExistence type="inferred from homology"/>
<dbReference type="Proteomes" id="UP000491237">
    <property type="component" value="Unassembled WGS sequence"/>
</dbReference>
<comment type="subcellular location">
    <subcellularLocation>
        <location evidence="1">Cell envelope</location>
    </subcellularLocation>
</comment>
<gene>
    <name evidence="9" type="ORF">FAM23169_00725</name>
    <name evidence="8" type="ORF">GKC44_01530</name>
</gene>
<dbReference type="GO" id="GO:1904680">
    <property type="term" value="F:peptide transmembrane transporter activity"/>
    <property type="evidence" value="ECO:0007669"/>
    <property type="project" value="TreeGrafter"/>
</dbReference>
<evidence type="ECO:0000256" key="4">
    <source>
        <dbReference type="ARBA" id="ARBA00022729"/>
    </source>
</evidence>
<dbReference type="PROSITE" id="PS51257">
    <property type="entry name" value="PROKAR_LIPOPROTEIN"/>
    <property type="match status" value="1"/>
</dbReference>
<evidence type="ECO:0000256" key="1">
    <source>
        <dbReference type="ARBA" id="ARBA00004196"/>
    </source>
</evidence>
<accession>A0A1X1FG67</accession>
<evidence type="ECO:0000256" key="3">
    <source>
        <dbReference type="ARBA" id="ARBA00022448"/>
    </source>
</evidence>
<feature type="signal peptide" evidence="6">
    <location>
        <begin position="1"/>
        <end position="20"/>
    </location>
</feature>
<dbReference type="FunFam" id="3.90.76.10:FF:000001">
    <property type="entry name" value="Oligopeptide ABC transporter substrate-binding protein"/>
    <property type="match status" value="1"/>
</dbReference>
<dbReference type="STRING" id="152331.FAM21731_00771"/>
<dbReference type="EMBL" id="WKKY01000010">
    <property type="protein sequence ID" value="MSE19961.1"/>
    <property type="molecule type" value="Genomic_DNA"/>
</dbReference>
<feature type="chain" id="PRO_5044567219" evidence="6">
    <location>
        <begin position="21"/>
        <end position="541"/>
    </location>
</feature>
<protein>
    <submittedName>
        <fullName evidence="9">Oligopeptide-binding protein OppA</fullName>
    </submittedName>
    <submittedName>
        <fullName evidence="8">Peptide ABC transporter substrate-binding protein</fullName>
    </submittedName>
</protein>
<keyword evidence="4 6" id="KW-0732">Signal</keyword>
<keyword evidence="10" id="KW-1185">Reference proteome</keyword>
<dbReference type="PANTHER" id="PTHR30290">
    <property type="entry name" value="PERIPLASMIC BINDING COMPONENT OF ABC TRANSPORTER"/>
    <property type="match status" value="1"/>
</dbReference>
<feature type="domain" description="Solute-binding protein family 5" evidence="7">
    <location>
        <begin position="76"/>
        <end position="456"/>
    </location>
</feature>
<dbReference type="GO" id="GO:0030313">
    <property type="term" value="C:cell envelope"/>
    <property type="evidence" value="ECO:0007669"/>
    <property type="project" value="UniProtKB-SubCell"/>
</dbReference>
<dbReference type="GeneID" id="69802568"/>
<dbReference type="EMBL" id="MSBD01000015">
    <property type="protein sequence ID" value="ORN30394.1"/>
    <property type="molecule type" value="Genomic_DNA"/>
</dbReference>
<dbReference type="SUPFAM" id="SSF53850">
    <property type="entry name" value="Periplasmic binding protein-like II"/>
    <property type="match status" value="1"/>
</dbReference>
<keyword evidence="5" id="KW-0571">Peptide transport</keyword>
<reference evidence="9 10" key="1">
    <citation type="journal article" date="2017" name="Front. Microbiol.">
        <title>The Histidine Decarboxylase Gene Cluster of Lactobacillus parabuchneri Was Gained by Horizontal Gene Transfer and Is Mobile within the Species.</title>
        <authorList>
            <person name="Wuthrich D."/>
            <person name="Berthoud H."/>
            <person name="Wechsler D."/>
            <person name="Eugster E."/>
            <person name="Irmler S."/>
            <person name="Bruggmann R."/>
        </authorList>
    </citation>
    <scope>NUCLEOTIDE SEQUENCE [LARGE SCALE GENOMIC DNA]</scope>
    <source>
        <strain evidence="9 10">FAM23169</strain>
    </source>
</reference>
<dbReference type="AlphaFoldDB" id="A0A1X1FG67"/>
<dbReference type="InterPro" id="IPR030678">
    <property type="entry name" value="Peptide/Ni-bd"/>
</dbReference>
<dbReference type="KEGG" id="lpar:FAM21731_00771"/>
<dbReference type="Pfam" id="PF00496">
    <property type="entry name" value="SBP_bac_5"/>
    <property type="match status" value="1"/>
</dbReference>
<dbReference type="Gene3D" id="3.10.105.10">
    <property type="entry name" value="Dipeptide-binding Protein, Domain 3"/>
    <property type="match status" value="1"/>
</dbReference>
<sequence>MKRRFLVVSSIALLGALVLSGCGKSSSSKDNSNRTFKTTAQTNVITVDPNRATDVGSYLAISQVVEGLYKQNNQGKIVPSVATKIVKPTNNGKTYTFNLRHDAKWNDGSRVTAGDFVASFRRQVEPKTKSQRAGHLSDIKNYQEVNTGKASPSKLGVKALSKYKLQITLSRPVPYYNYVIATQLFPINQKDLAKWGSKYGQDSEHAASDGAYEIKNWNSSKDTWTLVKNKHYYNADKVDLKKIHFQVVKTPQTSLRLFQAKDIDETQISGSLVADAKKQFKSETVVSKYGQLAFIPWNNYRKTTRNLNLRRALSYAIDRKSLAKNVLKDGSTPAQSVVPEGEVKDASGKDFNAGVTNKLTYNLTKARYYFKLAQQELGQKKINVQLLTADTDAYKAVAEYIQAQAQKVSPDFNLTVRSIPLQQEISDFSAHKFDAGTLGWSTDFPDPIDYLNLASKAGVINFTKWTNPKYQKIIDQINDTTNQTPEQRVKLQQKAASLLNNLQGVTPLYQYASVHLRTKDVKGLEYPLIGYQKYEYASWKK</sequence>
<evidence type="ECO:0000256" key="5">
    <source>
        <dbReference type="ARBA" id="ARBA00022856"/>
    </source>
</evidence>
<name>A0A1X1FG67_9LACO</name>
<evidence type="ECO:0000259" key="7">
    <source>
        <dbReference type="Pfam" id="PF00496"/>
    </source>
</evidence>
<evidence type="ECO:0000313" key="9">
    <source>
        <dbReference type="EMBL" id="ORN30394.1"/>
    </source>
</evidence>
<dbReference type="PIRSF" id="PIRSF002741">
    <property type="entry name" value="MppA"/>
    <property type="match status" value="1"/>
</dbReference>
<comment type="similarity">
    <text evidence="2">Belongs to the bacterial solute-binding protein 5 family.</text>
</comment>